<feature type="compositionally biased region" description="Low complexity" evidence="1">
    <location>
        <begin position="21"/>
        <end position="30"/>
    </location>
</feature>
<evidence type="ECO:0000313" key="2">
    <source>
        <dbReference type="EMBL" id="QEK38392.1"/>
    </source>
</evidence>
<dbReference type="Proteomes" id="UP000325004">
    <property type="component" value="Chromosome"/>
</dbReference>
<feature type="compositionally biased region" description="Polar residues" evidence="1">
    <location>
        <begin position="93"/>
        <end position="105"/>
    </location>
</feature>
<proteinExistence type="predicted"/>
<reference evidence="2 3" key="1">
    <citation type="submission" date="2019-08" db="EMBL/GenBank/DDBJ databases">
        <title>Highly reduced genomes of protist endosymbionts show evolutionary convergence.</title>
        <authorList>
            <person name="George E."/>
            <person name="Husnik F."/>
            <person name="Tashyreva D."/>
            <person name="Prokopchuk G."/>
            <person name="Horak A."/>
            <person name="Kwong W.K."/>
            <person name="Lukes J."/>
            <person name="Keeling P.J."/>
        </authorList>
    </citation>
    <scope>NUCLEOTIDE SEQUENCE [LARGE SCALE GENOMIC DNA]</scope>
    <source>
        <strain evidence="2">1604LC</strain>
    </source>
</reference>
<accession>A0A5C0UGH4</accession>
<protein>
    <submittedName>
        <fullName evidence="2">Uncharacterized protein</fullName>
    </submittedName>
</protein>
<feature type="compositionally biased region" description="Polar residues" evidence="1">
    <location>
        <begin position="71"/>
        <end position="82"/>
    </location>
</feature>
<dbReference type="RefSeq" id="WP_148971508.1">
    <property type="nucleotide sequence ID" value="NZ_CP043316.1"/>
</dbReference>
<sequence>MKNLLLLSFVFSHLCAMPGSVESDSSRSSSGLYVTAPESTVSPSTTANTMVTPSIQSATESSGFPPFDIGNSEQATQEPDTASNDSSNSSKSALYTNSETSSKRSLYTNSKTISEAGSTYIATAAKKYRSHHLTPTGVKRLERLHNRETEDRADVVEDRFSEIIYLFQDMENDEREYADQDEQNQFDQFTAFQSHLLTIHVALHQLQQDEIRTRSMHDHDDNLSREELADRMNLIHEAHLANQHIALYYEQLKNYLAIEKEQKIAMFGGLADKNDSNIVHKSNELTDGHFGNYETAARRFIQKEQNEIWVKLAEALNMNYQLQHQTITNKLIQQLMAKDVQNQAKISSLEKENAAQTALIEEIRPRMRENIYIQTKDGSAYILVEKGTKMPSVLQYWFKGAFGEHKIIHNSKELCASDIKHENINISVLTKITQREYVPLCFKKTDRSMVEISIYEPSPDSMKFSISYRYIYYLHGISYNNGPYNPNFESTN</sequence>
<gene>
    <name evidence="2" type="ORF">FZC34_00455</name>
</gene>
<feature type="compositionally biased region" description="Polar residues" evidence="1">
    <location>
        <begin position="37"/>
        <end position="62"/>
    </location>
</feature>
<feature type="compositionally biased region" description="Low complexity" evidence="1">
    <location>
        <begin position="83"/>
        <end position="92"/>
    </location>
</feature>
<name>A0A5C0UGH4_9PROT</name>
<keyword evidence="3" id="KW-1185">Reference proteome</keyword>
<dbReference type="EMBL" id="CP043316">
    <property type="protein sequence ID" value="QEK38392.1"/>
    <property type="molecule type" value="Genomic_DNA"/>
</dbReference>
<dbReference type="KEGG" id="cpri:FZC34_00455"/>
<evidence type="ECO:0000313" key="3">
    <source>
        <dbReference type="Proteomes" id="UP000325004"/>
    </source>
</evidence>
<feature type="region of interest" description="Disordered" evidence="1">
    <location>
        <begin position="21"/>
        <end position="105"/>
    </location>
</feature>
<organism evidence="2 3">
    <name type="scientific">Candidatus Cytomitobacter primus</name>
    <dbReference type="NCBI Taxonomy" id="2066024"/>
    <lineage>
        <taxon>Bacteria</taxon>
        <taxon>Pseudomonadati</taxon>
        <taxon>Pseudomonadota</taxon>
        <taxon>Alphaproteobacteria</taxon>
        <taxon>Holosporales</taxon>
        <taxon>Holosporaceae</taxon>
        <taxon>Candidatus Cytomitobacter</taxon>
    </lineage>
</organism>
<dbReference type="AlphaFoldDB" id="A0A5C0UGH4"/>
<evidence type="ECO:0000256" key="1">
    <source>
        <dbReference type="SAM" id="MobiDB-lite"/>
    </source>
</evidence>